<reference evidence="6 7" key="1">
    <citation type="journal article" date="2020" name="G3 (Bethesda)">
        <title>Genetic Underpinnings of Host Manipulation by Ophiocordyceps as Revealed by Comparative Transcriptomics.</title>
        <authorList>
            <person name="Will I."/>
            <person name="Das B."/>
            <person name="Trinh T."/>
            <person name="Brachmann A."/>
            <person name="Ohm R.A."/>
            <person name="de Bekker C."/>
        </authorList>
    </citation>
    <scope>NUCLEOTIDE SEQUENCE [LARGE SCALE GENOMIC DNA]</scope>
    <source>
        <strain evidence="6 7">EC05</strain>
    </source>
</reference>
<feature type="domain" description="Ketoreductase" evidence="5">
    <location>
        <begin position="5"/>
        <end position="185"/>
    </location>
</feature>
<comment type="similarity">
    <text evidence="1 4">Belongs to the short-chain dehydrogenases/reductases (SDR) family.</text>
</comment>
<dbReference type="GO" id="GO:0019433">
    <property type="term" value="P:triglyceride catabolic process"/>
    <property type="evidence" value="ECO:0007669"/>
    <property type="project" value="TreeGrafter"/>
</dbReference>
<dbReference type="EMBL" id="JAACLJ010000001">
    <property type="protein sequence ID" value="KAF4595736.1"/>
    <property type="molecule type" value="Genomic_DNA"/>
</dbReference>
<dbReference type="OrthoDB" id="2102561at2759"/>
<gene>
    <name evidence="6" type="ORF">GQ602_001349</name>
</gene>
<dbReference type="Proteomes" id="UP000562929">
    <property type="component" value="Unassembled WGS sequence"/>
</dbReference>
<dbReference type="GO" id="GO:0006654">
    <property type="term" value="P:phosphatidic acid biosynthetic process"/>
    <property type="evidence" value="ECO:0007669"/>
    <property type="project" value="TreeGrafter"/>
</dbReference>
<dbReference type="PANTHER" id="PTHR44169:SF6">
    <property type="entry name" value="NADPH-DEPENDENT 1-ACYLDIHYDROXYACETONE PHOSPHATE REDUCTASE"/>
    <property type="match status" value="1"/>
</dbReference>
<keyword evidence="7" id="KW-1185">Reference proteome</keyword>
<dbReference type="PRINTS" id="PR00080">
    <property type="entry name" value="SDRFAMILY"/>
</dbReference>
<dbReference type="InterPro" id="IPR020904">
    <property type="entry name" value="Sc_DH/Rdtase_CS"/>
</dbReference>
<dbReference type="CDD" id="cd05374">
    <property type="entry name" value="17beta-HSD-like_SDR_c"/>
    <property type="match status" value="1"/>
</dbReference>
<evidence type="ECO:0000256" key="1">
    <source>
        <dbReference type="ARBA" id="ARBA00006484"/>
    </source>
</evidence>
<proteinExistence type="inferred from homology"/>
<protein>
    <submittedName>
        <fullName evidence="6">Oxidoreductase</fullName>
    </submittedName>
</protein>
<dbReference type="GO" id="GO:0005811">
    <property type="term" value="C:lipid droplet"/>
    <property type="evidence" value="ECO:0007669"/>
    <property type="project" value="TreeGrafter"/>
</dbReference>
<dbReference type="GO" id="GO:0004806">
    <property type="term" value="F:triacylglycerol lipase activity"/>
    <property type="evidence" value="ECO:0007669"/>
    <property type="project" value="TreeGrafter"/>
</dbReference>
<dbReference type="PRINTS" id="PR00081">
    <property type="entry name" value="GDHRDH"/>
</dbReference>
<dbReference type="InterPro" id="IPR036291">
    <property type="entry name" value="NAD(P)-bd_dom_sf"/>
</dbReference>
<evidence type="ECO:0000256" key="3">
    <source>
        <dbReference type="ARBA" id="ARBA00023002"/>
    </source>
</evidence>
<evidence type="ECO:0000256" key="2">
    <source>
        <dbReference type="ARBA" id="ARBA00022857"/>
    </source>
</evidence>
<dbReference type="PROSITE" id="PS00061">
    <property type="entry name" value="ADH_SHORT"/>
    <property type="match status" value="1"/>
</dbReference>
<keyword evidence="2" id="KW-0521">NADP</keyword>
<evidence type="ECO:0000259" key="5">
    <source>
        <dbReference type="SMART" id="SM00822"/>
    </source>
</evidence>
<comment type="caution">
    <text evidence="6">The sequence shown here is derived from an EMBL/GenBank/DDBJ whole genome shotgun (WGS) entry which is preliminary data.</text>
</comment>
<organism evidence="6 7">
    <name type="scientific">Ophiocordyceps camponoti-floridani</name>
    <dbReference type="NCBI Taxonomy" id="2030778"/>
    <lineage>
        <taxon>Eukaryota</taxon>
        <taxon>Fungi</taxon>
        <taxon>Dikarya</taxon>
        <taxon>Ascomycota</taxon>
        <taxon>Pezizomycotina</taxon>
        <taxon>Sordariomycetes</taxon>
        <taxon>Hypocreomycetidae</taxon>
        <taxon>Hypocreales</taxon>
        <taxon>Ophiocordycipitaceae</taxon>
        <taxon>Ophiocordyceps</taxon>
    </lineage>
</organism>
<dbReference type="Gene3D" id="3.40.50.720">
    <property type="entry name" value="NAD(P)-binding Rossmann-like Domain"/>
    <property type="match status" value="1"/>
</dbReference>
<keyword evidence="3" id="KW-0560">Oxidoreductase</keyword>
<dbReference type="GO" id="GO:0005783">
    <property type="term" value="C:endoplasmic reticulum"/>
    <property type="evidence" value="ECO:0007669"/>
    <property type="project" value="TreeGrafter"/>
</dbReference>
<evidence type="ECO:0000313" key="7">
    <source>
        <dbReference type="Proteomes" id="UP000562929"/>
    </source>
</evidence>
<dbReference type="InterPro" id="IPR002347">
    <property type="entry name" value="SDR_fam"/>
</dbReference>
<accession>A0A8H4QDY1</accession>
<dbReference type="PANTHER" id="PTHR44169">
    <property type="entry name" value="NADPH-DEPENDENT 1-ACYLDIHYDROXYACETONE PHOSPHATE REDUCTASE"/>
    <property type="match status" value="1"/>
</dbReference>
<dbReference type="Pfam" id="PF00106">
    <property type="entry name" value="adh_short"/>
    <property type="match status" value="1"/>
</dbReference>
<evidence type="ECO:0000256" key="4">
    <source>
        <dbReference type="RuleBase" id="RU000363"/>
    </source>
</evidence>
<name>A0A8H4QDY1_9HYPO</name>
<sequence length="301" mass="33113">MARKTTVLITGCSPGGIGHALALEFHRRGCHVIATARRPEVLVGLDSMGISTLQLDVTDDESVARCRDEARALLVDGKLDVLVNNAGSFHVAAALDDEMESAKAMFDVNVFGVMRMCKVFVDLLIPARGLIVNVSSVLAIMPLILTSVYSSSKAALDQYTAVLRRELEPFHVRIMLIQAGGVKTCISRDGGYTLPTNSRYAVARDVYDLFANNLQKVMSMPADRFAARVVGAALGEPRLGGLLGGTPDRLWKGNLSFVTWVYQLSFVPTWVRRLILNAIDKNYRMTWLIQEAHSRDKLHQP</sequence>
<dbReference type="InterPro" id="IPR057326">
    <property type="entry name" value="KR_dom"/>
</dbReference>
<dbReference type="AlphaFoldDB" id="A0A8H4QDY1"/>
<dbReference type="SMART" id="SM00822">
    <property type="entry name" value="PKS_KR"/>
    <property type="match status" value="1"/>
</dbReference>
<evidence type="ECO:0000313" key="6">
    <source>
        <dbReference type="EMBL" id="KAF4595736.1"/>
    </source>
</evidence>
<dbReference type="GO" id="GO:0000140">
    <property type="term" value="F:acylglycerone-phosphate reductase (NADP+) activity"/>
    <property type="evidence" value="ECO:0007669"/>
    <property type="project" value="TreeGrafter"/>
</dbReference>
<dbReference type="SUPFAM" id="SSF51735">
    <property type="entry name" value="NAD(P)-binding Rossmann-fold domains"/>
    <property type="match status" value="1"/>
</dbReference>